<reference evidence="3 4" key="1">
    <citation type="submission" date="2020-08" db="EMBL/GenBank/DDBJ databases">
        <title>Genomic Encyclopedia of Type Strains, Phase IV (KMG-IV): sequencing the most valuable type-strain genomes for metagenomic binning, comparative biology and taxonomic classification.</title>
        <authorList>
            <person name="Goeker M."/>
        </authorList>
    </citation>
    <scope>NUCLEOTIDE SEQUENCE [LARGE SCALE GENOMIC DNA]</scope>
    <source>
        <strain evidence="3 4">YIM 65646</strain>
    </source>
</reference>
<evidence type="ECO:0000256" key="2">
    <source>
        <dbReference type="SAM" id="Phobius"/>
    </source>
</evidence>
<keyword evidence="2" id="KW-0472">Membrane</keyword>
<dbReference type="Pfam" id="PF14017">
    <property type="entry name" value="DUF4233"/>
    <property type="match status" value="1"/>
</dbReference>
<evidence type="ECO:0000256" key="1">
    <source>
        <dbReference type="SAM" id="MobiDB-lite"/>
    </source>
</evidence>
<dbReference type="EMBL" id="JACHGT010000002">
    <property type="protein sequence ID" value="MBB6032888.1"/>
    <property type="molecule type" value="Genomic_DNA"/>
</dbReference>
<dbReference type="InterPro" id="IPR025327">
    <property type="entry name" value="DUF4233"/>
</dbReference>
<name>A0A841FGB8_9ACTN</name>
<dbReference type="AlphaFoldDB" id="A0A841FGB8"/>
<sequence>MEQVREDAVDQAEPNDADDATRSGLRDPQRAVRGLGAMVLALEGLVLLLAIAPLNMLDVPNVGLAIGVVVALSVASMALAGMMRRPWAWHAGWAVQAALLACYPLHWMLTAIGVVFALVWLYSLHVRRVLSRPPVRDL</sequence>
<keyword evidence="4" id="KW-1185">Reference proteome</keyword>
<dbReference type="Proteomes" id="UP000548476">
    <property type="component" value="Unassembled WGS sequence"/>
</dbReference>
<feature type="transmembrane region" description="Helical" evidence="2">
    <location>
        <begin position="93"/>
        <end position="122"/>
    </location>
</feature>
<feature type="region of interest" description="Disordered" evidence="1">
    <location>
        <begin position="1"/>
        <end position="25"/>
    </location>
</feature>
<comment type="caution">
    <text evidence="3">The sequence shown here is derived from an EMBL/GenBank/DDBJ whole genome shotgun (WGS) entry which is preliminary data.</text>
</comment>
<accession>A0A841FGB8</accession>
<evidence type="ECO:0000313" key="3">
    <source>
        <dbReference type="EMBL" id="MBB6032888.1"/>
    </source>
</evidence>
<feature type="compositionally biased region" description="Acidic residues" evidence="1">
    <location>
        <begin position="9"/>
        <end position="18"/>
    </location>
</feature>
<organism evidence="3 4">
    <name type="scientific">Phytomonospora endophytica</name>
    <dbReference type="NCBI Taxonomy" id="714109"/>
    <lineage>
        <taxon>Bacteria</taxon>
        <taxon>Bacillati</taxon>
        <taxon>Actinomycetota</taxon>
        <taxon>Actinomycetes</taxon>
        <taxon>Micromonosporales</taxon>
        <taxon>Micromonosporaceae</taxon>
        <taxon>Phytomonospora</taxon>
    </lineage>
</organism>
<feature type="transmembrane region" description="Helical" evidence="2">
    <location>
        <begin position="62"/>
        <end position="81"/>
    </location>
</feature>
<keyword evidence="2" id="KW-0812">Transmembrane</keyword>
<keyword evidence="2" id="KW-1133">Transmembrane helix</keyword>
<evidence type="ECO:0000313" key="4">
    <source>
        <dbReference type="Proteomes" id="UP000548476"/>
    </source>
</evidence>
<feature type="transmembrane region" description="Helical" evidence="2">
    <location>
        <begin position="35"/>
        <end position="56"/>
    </location>
</feature>
<proteinExistence type="predicted"/>
<protein>
    <submittedName>
        <fullName evidence="3">Putative membrane protein</fullName>
    </submittedName>
</protein>
<gene>
    <name evidence="3" type="ORF">HNR73_000735</name>
</gene>